<feature type="domain" description="Zn(2)-C6 fungal-type" evidence="7">
    <location>
        <begin position="31"/>
        <end position="61"/>
    </location>
</feature>
<dbReference type="SMART" id="SM00066">
    <property type="entry name" value="GAL4"/>
    <property type="match status" value="1"/>
</dbReference>
<comment type="subcellular location">
    <subcellularLocation>
        <location evidence="1">Nucleus</location>
    </subcellularLocation>
</comment>
<evidence type="ECO:0000259" key="7">
    <source>
        <dbReference type="PROSITE" id="PS50048"/>
    </source>
</evidence>
<dbReference type="Proteomes" id="UP000756346">
    <property type="component" value="Unassembled WGS sequence"/>
</dbReference>
<dbReference type="EMBL" id="JAGTJQ010000007">
    <property type="protein sequence ID" value="KAH7027580.1"/>
    <property type="molecule type" value="Genomic_DNA"/>
</dbReference>
<evidence type="ECO:0000256" key="4">
    <source>
        <dbReference type="ARBA" id="ARBA00023163"/>
    </source>
</evidence>
<comment type="caution">
    <text evidence="8">The sequence shown here is derived from an EMBL/GenBank/DDBJ whole genome shotgun (WGS) entry which is preliminary data.</text>
</comment>
<evidence type="ECO:0000313" key="9">
    <source>
        <dbReference type="Proteomes" id="UP000756346"/>
    </source>
</evidence>
<sequence length="598" mass="64580">MDHNASLALEKSGSASDTSAGPVTPDRAPQACVSCRKQKRGCNKALPACRLCTRMGRICDYSDGPVTVSSAEVTELTQKIQDLERRLSERESRVFSEEAAPTSHYGGGTSQQTIAQPGVKLAQRLRAQEAIGFLDARLLRNPYLDTRSTVEAPQDILNHVGGEANIKRITTAYYAQVHPWLPMISKQRLMDMSQTTPLSYDLAVLILAMELVLSRPDAGSGDPDHYLYTLCKRHIQGLQGVQAFSLSFLQGTVLVALFEYGHGMNPSAWLTLGQCVQLVEILGLKMSRENSEATAQHVEWLVAEEKHRTCWAVYVLERVMAISSEKRLLMAEPVPTDVLPVDETAWNQSARQHRHVARNVSAPYSDPQCAFARLCQAAHIAAKVIRHAQAAATQKALGHRVEGMGVARLTATAQSLCASLFADFAATPASYWILIPSRSLALSSVMTLLRAYCLVGTVPAVPNLGCPAQTGEELSLHIGLVDGLRSTASHIAEDTTNVMALVLQDGGLDQVSPFILDSIYQSASALSWLDSPGSELGVLGPETNAQALLEIGHRWALGLAYLGCLEEQRPGVTALANTLSGRIDMVGGDVDMSSLGFG</sequence>
<gene>
    <name evidence="8" type="ORF">B0I36DRAFT_327403</name>
</gene>
<proteinExistence type="predicted"/>
<feature type="compositionally biased region" description="Basic and acidic residues" evidence="6">
    <location>
        <begin position="87"/>
        <end position="96"/>
    </location>
</feature>
<keyword evidence="5" id="KW-0539">Nucleus</keyword>
<dbReference type="GO" id="GO:0008270">
    <property type="term" value="F:zinc ion binding"/>
    <property type="evidence" value="ECO:0007669"/>
    <property type="project" value="InterPro"/>
</dbReference>
<evidence type="ECO:0000256" key="3">
    <source>
        <dbReference type="ARBA" id="ARBA00023015"/>
    </source>
</evidence>
<dbReference type="PROSITE" id="PS00463">
    <property type="entry name" value="ZN2_CY6_FUNGAL_1"/>
    <property type="match status" value="1"/>
</dbReference>
<evidence type="ECO:0000256" key="1">
    <source>
        <dbReference type="ARBA" id="ARBA00004123"/>
    </source>
</evidence>
<evidence type="ECO:0000256" key="5">
    <source>
        <dbReference type="ARBA" id="ARBA00023242"/>
    </source>
</evidence>
<protein>
    <recommendedName>
        <fullName evidence="7">Zn(2)-C6 fungal-type domain-containing protein</fullName>
    </recommendedName>
</protein>
<dbReference type="PANTHER" id="PTHR47338:SF20">
    <property type="entry name" value="ZN(II)2CYS6 TRANSCRIPTION FACTOR (EUROFUNG)"/>
    <property type="match status" value="1"/>
</dbReference>
<reference evidence="8" key="1">
    <citation type="journal article" date="2021" name="Nat. Commun.">
        <title>Genetic determinants of endophytism in the Arabidopsis root mycobiome.</title>
        <authorList>
            <person name="Mesny F."/>
            <person name="Miyauchi S."/>
            <person name="Thiergart T."/>
            <person name="Pickel B."/>
            <person name="Atanasova L."/>
            <person name="Karlsson M."/>
            <person name="Huettel B."/>
            <person name="Barry K.W."/>
            <person name="Haridas S."/>
            <person name="Chen C."/>
            <person name="Bauer D."/>
            <person name="Andreopoulos W."/>
            <person name="Pangilinan J."/>
            <person name="LaButti K."/>
            <person name="Riley R."/>
            <person name="Lipzen A."/>
            <person name="Clum A."/>
            <person name="Drula E."/>
            <person name="Henrissat B."/>
            <person name="Kohler A."/>
            <person name="Grigoriev I.V."/>
            <person name="Martin F.M."/>
            <person name="Hacquard S."/>
        </authorList>
    </citation>
    <scope>NUCLEOTIDE SEQUENCE</scope>
    <source>
        <strain evidence="8">MPI-CAGE-CH-0230</strain>
    </source>
</reference>
<dbReference type="Pfam" id="PF00172">
    <property type="entry name" value="Zn_clus"/>
    <property type="match status" value="1"/>
</dbReference>
<organism evidence="8 9">
    <name type="scientific">Microdochium trichocladiopsis</name>
    <dbReference type="NCBI Taxonomy" id="1682393"/>
    <lineage>
        <taxon>Eukaryota</taxon>
        <taxon>Fungi</taxon>
        <taxon>Dikarya</taxon>
        <taxon>Ascomycota</taxon>
        <taxon>Pezizomycotina</taxon>
        <taxon>Sordariomycetes</taxon>
        <taxon>Xylariomycetidae</taxon>
        <taxon>Xylariales</taxon>
        <taxon>Microdochiaceae</taxon>
        <taxon>Microdochium</taxon>
    </lineage>
</organism>
<name>A0A9P9BRS5_9PEZI</name>
<dbReference type="GeneID" id="70184014"/>
<feature type="region of interest" description="Disordered" evidence="6">
    <location>
        <begin position="87"/>
        <end position="113"/>
    </location>
</feature>
<dbReference type="InterPro" id="IPR036864">
    <property type="entry name" value="Zn2-C6_fun-type_DNA-bd_sf"/>
</dbReference>
<dbReference type="Gene3D" id="4.10.240.10">
    <property type="entry name" value="Zn(2)-C6 fungal-type DNA-binding domain"/>
    <property type="match status" value="1"/>
</dbReference>
<evidence type="ECO:0000256" key="6">
    <source>
        <dbReference type="SAM" id="MobiDB-lite"/>
    </source>
</evidence>
<dbReference type="Pfam" id="PF04082">
    <property type="entry name" value="Fungal_trans"/>
    <property type="match status" value="1"/>
</dbReference>
<dbReference type="GO" id="GO:0005634">
    <property type="term" value="C:nucleus"/>
    <property type="evidence" value="ECO:0007669"/>
    <property type="project" value="UniProtKB-SubCell"/>
</dbReference>
<dbReference type="PANTHER" id="PTHR47338">
    <property type="entry name" value="ZN(II)2CYS6 TRANSCRIPTION FACTOR (EUROFUNG)-RELATED"/>
    <property type="match status" value="1"/>
</dbReference>
<dbReference type="RefSeq" id="XP_046010379.1">
    <property type="nucleotide sequence ID" value="XM_046154468.1"/>
</dbReference>
<keyword evidence="2" id="KW-0479">Metal-binding</keyword>
<dbReference type="CDD" id="cd12148">
    <property type="entry name" value="fungal_TF_MHR"/>
    <property type="match status" value="1"/>
</dbReference>
<dbReference type="InterPro" id="IPR001138">
    <property type="entry name" value="Zn2Cys6_DnaBD"/>
</dbReference>
<dbReference type="OrthoDB" id="3862662at2759"/>
<dbReference type="PROSITE" id="PS50048">
    <property type="entry name" value="ZN2_CY6_FUNGAL_2"/>
    <property type="match status" value="1"/>
</dbReference>
<dbReference type="CDD" id="cd00067">
    <property type="entry name" value="GAL4"/>
    <property type="match status" value="1"/>
</dbReference>
<dbReference type="GO" id="GO:0006351">
    <property type="term" value="P:DNA-templated transcription"/>
    <property type="evidence" value="ECO:0007669"/>
    <property type="project" value="InterPro"/>
</dbReference>
<keyword evidence="3" id="KW-0805">Transcription regulation</keyword>
<keyword evidence="9" id="KW-1185">Reference proteome</keyword>
<dbReference type="InterPro" id="IPR007219">
    <property type="entry name" value="XnlR_reg_dom"/>
</dbReference>
<dbReference type="SUPFAM" id="SSF57701">
    <property type="entry name" value="Zn2/Cys6 DNA-binding domain"/>
    <property type="match status" value="1"/>
</dbReference>
<feature type="region of interest" description="Disordered" evidence="6">
    <location>
        <begin position="1"/>
        <end position="28"/>
    </location>
</feature>
<dbReference type="AlphaFoldDB" id="A0A9P9BRS5"/>
<keyword evidence="4" id="KW-0804">Transcription</keyword>
<evidence type="ECO:0000313" key="8">
    <source>
        <dbReference type="EMBL" id="KAH7027580.1"/>
    </source>
</evidence>
<dbReference type="GO" id="GO:0003677">
    <property type="term" value="F:DNA binding"/>
    <property type="evidence" value="ECO:0007669"/>
    <property type="project" value="InterPro"/>
</dbReference>
<accession>A0A9P9BRS5</accession>
<dbReference type="GO" id="GO:0000981">
    <property type="term" value="F:DNA-binding transcription factor activity, RNA polymerase II-specific"/>
    <property type="evidence" value="ECO:0007669"/>
    <property type="project" value="InterPro"/>
</dbReference>
<dbReference type="InterPro" id="IPR050815">
    <property type="entry name" value="TF_fung"/>
</dbReference>
<evidence type="ECO:0000256" key="2">
    <source>
        <dbReference type="ARBA" id="ARBA00022723"/>
    </source>
</evidence>